<dbReference type="Proteomes" id="UP000682877">
    <property type="component" value="Chromosome 7"/>
</dbReference>
<dbReference type="AlphaFoldDB" id="A0A8S2AYT9"/>
<dbReference type="EMBL" id="LR999457">
    <property type="protein sequence ID" value="CAE6204517.1"/>
    <property type="molecule type" value="Genomic_DNA"/>
</dbReference>
<evidence type="ECO:0000313" key="2">
    <source>
        <dbReference type="Proteomes" id="UP000682877"/>
    </source>
</evidence>
<protein>
    <submittedName>
        <fullName evidence="1">Uncharacterized protein</fullName>
    </submittedName>
</protein>
<proteinExistence type="predicted"/>
<organism evidence="1 2">
    <name type="scientific">Arabidopsis arenosa</name>
    <name type="common">Sand rock-cress</name>
    <name type="synonym">Cardaminopsis arenosa</name>
    <dbReference type="NCBI Taxonomy" id="38785"/>
    <lineage>
        <taxon>Eukaryota</taxon>
        <taxon>Viridiplantae</taxon>
        <taxon>Streptophyta</taxon>
        <taxon>Embryophyta</taxon>
        <taxon>Tracheophyta</taxon>
        <taxon>Spermatophyta</taxon>
        <taxon>Magnoliopsida</taxon>
        <taxon>eudicotyledons</taxon>
        <taxon>Gunneridae</taxon>
        <taxon>Pentapetalae</taxon>
        <taxon>rosids</taxon>
        <taxon>malvids</taxon>
        <taxon>Brassicales</taxon>
        <taxon>Brassicaceae</taxon>
        <taxon>Camelineae</taxon>
        <taxon>Arabidopsis</taxon>
    </lineage>
</organism>
<reference evidence="1" key="1">
    <citation type="submission" date="2021-01" db="EMBL/GenBank/DDBJ databases">
        <authorList>
            <person name="Bezrukov I."/>
        </authorList>
    </citation>
    <scope>NUCLEOTIDE SEQUENCE</scope>
</reference>
<name>A0A8S2AYT9_ARAAE</name>
<keyword evidence="2" id="KW-1185">Reference proteome</keyword>
<gene>
    <name evidence="1" type="ORF">AARE701A_LOCUS20057</name>
</gene>
<evidence type="ECO:0000313" key="1">
    <source>
        <dbReference type="EMBL" id="CAE6204517.1"/>
    </source>
</evidence>
<accession>A0A8S2AYT9</accession>
<sequence length="208" mass="23576">MTEYFFTSKGHRCSPFLASVKAQVLCPRSAFMIDEPFTSINRRRRLHSGLGQTSRWKSLCWAWSIFWTYGLYSGPLRVLGCKLYLLCVKAYMACPLVLHQISPTPSTFPGCLRHLPCHPLATSCFFSHRITGYSSGFLLPAPILLRQAQFASKLESLLLIRLPPKFGEVCSPDTSPTSFCLQLRLIQVASNLEPLLLVRLSLQRHNVW</sequence>